<dbReference type="InterPro" id="IPR001708">
    <property type="entry name" value="YidC/ALB3/OXA1/COX18"/>
</dbReference>
<name>A0A399FUF5_UNCN2</name>
<dbReference type="NCBIfam" id="TIGR03593">
    <property type="entry name" value="yidC_nterm"/>
    <property type="match status" value="1"/>
</dbReference>
<gene>
    <name evidence="13 16" type="primary">yidC</name>
    <name evidence="16" type="ORF">B9J77_04970</name>
</gene>
<dbReference type="Pfam" id="PF14849">
    <property type="entry name" value="YidC_periplas"/>
    <property type="match status" value="1"/>
</dbReference>
<evidence type="ECO:0000256" key="4">
    <source>
        <dbReference type="ARBA" id="ARBA00022448"/>
    </source>
</evidence>
<dbReference type="Pfam" id="PF02096">
    <property type="entry name" value="60KD_IMP"/>
    <property type="match status" value="1"/>
</dbReference>
<dbReference type="GO" id="GO:0015031">
    <property type="term" value="P:protein transport"/>
    <property type="evidence" value="ECO:0007669"/>
    <property type="project" value="UniProtKB-KW"/>
</dbReference>
<feature type="transmembrane region" description="Helical" evidence="13">
    <location>
        <begin position="461"/>
        <end position="480"/>
    </location>
</feature>
<feature type="domain" description="Membrane insertase YidC N-terminal" evidence="15">
    <location>
        <begin position="257"/>
        <end position="441"/>
    </location>
</feature>
<keyword evidence="7 13" id="KW-0653">Protein transport</keyword>
<evidence type="ECO:0000259" key="14">
    <source>
        <dbReference type="Pfam" id="PF02096"/>
    </source>
</evidence>
<dbReference type="PANTHER" id="PTHR12428">
    <property type="entry name" value="OXA1"/>
    <property type="match status" value="1"/>
</dbReference>
<dbReference type="PANTHER" id="PTHR12428:SF65">
    <property type="entry name" value="CYTOCHROME C OXIDASE ASSEMBLY PROTEIN COX18, MITOCHONDRIAL"/>
    <property type="match status" value="1"/>
</dbReference>
<dbReference type="InterPro" id="IPR038221">
    <property type="entry name" value="YidC_periplasmic_sf"/>
</dbReference>
<evidence type="ECO:0000256" key="1">
    <source>
        <dbReference type="ARBA" id="ARBA00004429"/>
    </source>
</evidence>
<evidence type="ECO:0000256" key="11">
    <source>
        <dbReference type="ARBA" id="ARBA00033245"/>
    </source>
</evidence>
<dbReference type="PRINTS" id="PR01900">
    <property type="entry name" value="YIDCPROTEIN"/>
</dbReference>
<evidence type="ECO:0000256" key="7">
    <source>
        <dbReference type="ARBA" id="ARBA00022927"/>
    </source>
</evidence>
<evidence type="ECO:0000256" key="10">
    <source>
        <dbReference type="ARBA" id="ARBA00023186"/>
    </source>
</evidence>
<dbReference type="AlphaFoldDB" id="A0A399FUF5"/>
<dbReference type="Gene3D" id="2.70.98.90">
    <property type="match status" value="1"/>
</dbReference>
<dbReference type="HAMAP" id="MF_01810">
    <property type="entry name" value="YidC_type1"/>
    <property type="match status" value="1"/>
</dbReference>
<sequence length="656" mass="74057">MEKRFALALAVSMLLMLLYVFLFPPQPITTPAEQLPEKLKIAVEEPLVAPGVEADAEDIIVYTNLYRLVLTTSGARIKSFILKEYEESLLPLRRGVRDIFWNRPPPLTLRLINNTLDAEVASALGKEDAESLIYSAAKDKYLFLRLVRREGDIRALEKGLEEIALEKMRGAGSLRREAIGIGAGKLREFAAYAMENLVQIKELEWRLQSAMEMNTRNEAQKLRWEIAERRNIDLISFRARHKGYYGAGMRLDDGEMITSLFSADKEGTIVIPPGEEETITFIYEAGELRIEQQFIISGDEYSIGVKTLIEGADGNAFSLEFGPGVGTPGIVDAGRAMYVGPLILLPDENSPNREAFEQGEVVRMYREKFLWVAIQSKYFVAALIPEKEEVAARIERKEEKYIIALGFNGVGKLQLYLGPKSIDVLRDVGAGLEKVVDFGFWASVVPIYPALRMLYRWVGNYGWSIVLLSLLVNLILYPFTRKSFDAMRKMSEDMQKLQPEMKVIQQKYKNNPQKVQKETMELYKRRGVNPLAGCKGGCLPLLFQMPVFVALFAVLNNSIALRQAPFILWIRDLSAPDPYFVIPILMGVAQIFQTKLTGMGVTAAQPGQAKMMTYMMPAVLTLLFLGFPAGMVLYWLCFNVFTSIPRLITHRLAQKQ</sequence>
<comment type="caution">
    <text evidence="13">Lacks conserved residue(s) required for the propagation of feature annotation.</text>
</comment>
<dbReference type="InterPro" id="IPR047196">
    <property type="entry name" value="YidC_ALB_C"/>
</dbReference>
<dbReference type="Proteomes" id="UP000266287">
    <property type="component" value="Unassembled WGS sequence"/>
</dbReference>
<comment type="caution">
    <text evidence="16">The sequence shown here is derived from an EMBL/GenBank/DDBJ whole genome shotgun (WGS) entry which is preliminary data.</text>
</comment>
<comment type="function">
    <text evidence="13">Required for the insertion and/or proper folding and/or complex formation of integral membrane proteins into the membrane. Involved in integration of membrane proteins that insert both dependently and independently of the Sec translocase complex, as well as at least some lipoproteins. Aids folding of multispanning membrane proteins.</text>
</comment>
<evidence type="ECO:0000256" key="2">
    <source>
        <dbReference type="ARBA" id="ARBA00010527"/>
    </source>
</evidence>
<keyword evidence="4 13" id="KW-0813">Transport</keyword>
<feature type="transmembrane region" description="Helical" evidence="13">
    <location>
        <begin position="614"/>
        <end position="636"/>
    </location>
</feature>
<evidence type="ECO:0000256" key="6">
    <source>
        <dbReference type="ARBA" id="ARBA00022692"/>
    </source>
</evidence>
<keyword evidence="6 13" id="KW-0812">Transmembrane</keyword>
<comment type="subunit">
    <text evidence="13">Interacts with the Sec translocase complex via SecD. Specifically interacts with transmembrane segments of nascent integral membrane proteins during membrane integration.</text>
</comment>
<comment type="similarity">
    <text evidence="2 13">Belongs to the OXA1/ALB3/YidC family. Type 1 subfamily.</text>
</comment>
<keyword evidence="10 13" id="KW-0143">Chaperone</keyword>
<keyword evidence="9 13" id="KW-0472">Membrane</keyword>
<evidence type="ECO:0000313" key="16">
    <source>
        <dbReference type="EMBL" id="RIH99630.1"/>
    </source>
</evidence>
<comment type="subcellular location">
    <subcellularLocation>
        <location evidence="1">Cell inner membrane</location>
        <topology evidence="1">Multi-pass membrane protein</topology>
    </subcellularLocation>
    <subcellularLocation>
        <location evidence="13">Cell membrane</location>
        <topology evidence="13">Multi-pass membrane protein</topology>
    </subcellularLocation>
</comment>
<evidence type="ECO:0000256" key="8">
    <source>
        <dbReference type="ARBA" id="ARBA00022989"/>
    </source>
</evidence>
<keyword evidence="5 13" id="KW-1003">Cell membrane</keyword>
<evidence type="ECO:0000256" key="5">
    <source>
        <dbReference type="ARBA" id="ARBA00022475"/>
    </source>
</evidence>
<dbReference type="CDD" id="cd19961">
    <property type="entry name" value="EcYidC-like_peri"/>
    <property type="match status" value="1"/>
</dbReference>
<organism evidence="16 17">
    <name type="scientific">candidate division NPL-UPA2 bacterium Unc8</name>
    <dbReference type="NCBI Taxonomy" id="1980939"/>
    <lineage>
        <taxon>Bacteria</taxon>
    </lineage>
</organism>
<dbReference type="InterPro" id="IPR028053">
    <property type="entry name" value="Membr_insert_YidC_N"/>
</dbReference>
<feature type="transmembrane region" description="Helical" evidence="13">
    <location>
        <begin position="580"/>
        <end position="602"/>
    </location>
</feature>
<evidence type="ECO:0000256" key="9">
    <source>
        <dbReference type="ARBA" id="ARBA00023136"/>
    </source>
</evidence>
<feature type="domain" description="Membrane insertase YidC/Oxa/ALB C-terminal" evidence="14">
    <location>
        <begin position="461"/>
        <end position="650"/>
    </location>
</feature>
<evidence type="ECO:0000256" key="3">
    <source>
        <dbReference type="ARBA" id="ARBA00015325"/>
    </source>
</evidence>
<dbReference type="NCBIfam" id="TIGR03592">
    <property type="entry name" value="yidC_oxa1_cterm"/>
    <property type="match status" value="1"/>
</dbReference>
<evidence type="ECO:0000256" key="13">
    <source>
        <dbReference type="HAMAP-Rule" id="MF_01810"/>
    </source>
</evidence>
<protein>
    <recommendedName>
        <fullName evidence="3 13">Membrane protein insertase YidC</fullName>
    </recommendedName>
    <alternativeName>
        <fullName evidence="12 13">Foldase YidC</fullName>
    </alternativeName>
    <alternativeName>
        <fullName evidence="11 13">Membrane integrase YidC</fullName>
    </alternativeName>
    <alternativeName>
        <fullName evidence="13">Membrane protein YidC</fullName>
    </alternativeName>
</protein>
<dbReference type="GO" id="GO:0051205">
    <property type="term" value="P:protein insertion into membrane"/>
    <property type="evidence" value="ECO:0007669"/>
    <property type="project" value="UniProtKB-ARBA"/>
</dbReference>
<evidence type="ECO:0000259" key="15">
    <source>
        <dbReference type="Pfam" id="PF14849"/>
    </source>
</evidence>
<dbReference type="GO" id="GO:0032977">
    <property type="term" value="F:membrane insertase activity"/>
    <property type="evidence" value="ECO:0007669"/>
    <property type="project" value="InterPro"/>
</dbReference>
<dbReference type="InterPro" id="IPR028055">
    <property type="entry name" value="YidC/Oxa/ALB_C"/>
</dbReference>
<evidence type="ECO:0000313" key="17">
    <source>
        <dbReference type="Proteomes" id="UP000266287"/>
    </source>
</evidence>
<reference evidence="16 17" key="1">
    <citation type="submission" date="2018-08" db="EMBL/GenBank/DDBJ databases">
        <title>Draft genome of candidate division NPL-UPA2 bacterium Unc8 that adapted to ultra-basic serpentinizing groundwater.</title>
        <authorList>
            <person name="Ishii S."/>
            <person name="Suzuki S."/>
            <person name="Nealson K.H."/>
        </authorList>
    </citation>
    <scope>NUCLEOTIDE SEQUENCE [LARGE SCALE GENOMIC DNA]</scope>
    <source>
        <strain evidence="16">Unc8</strain>
    </source>
</reference>
<dbReference type="CDD" id="cd20070">
    <property type="entry name" value="5TM_YidC_Alb3"/>
    <property type="match status" value="1"/>
</dbReference>
<proteinExistence type="inferred from homology"/>
<dbReference type="InterPro" id="IPR019998">
    <property type="entry name" value="Membr_insert_YidC"/>
</dbReference>
<keyword evidence="8 13" id="KW-1133">Transmembrane helix</keyword>
<accession>A0A399FUF5</accession>
<evidence type="ECO:0000256" key="12">
    <source>
        <dbReference type="ARBA" id="ARBA00033342"/>
    </source>
</evidence>
<dbReference type="EMBL" id="NDHY01000016">
    <property type="protein sequence ID" value="RIH99630.1"/>
    <property type="molecule type" value="Genomic_DNA"/>
</dbReference>
<dbReference type="GO" id="GO:0005886">
    <property type="term" value="C:plasma membrane"/>
    <property type="evidence" value="ECO:0007669"/>
    <property type="project" value="UniProtKB-SubCell"/>
</dbReference>